<feature type="domain" description="Guanylate cyclase" evidence="9">
    <location>
        <begin position="546"/>
        <end position="680"/>
    </location>
</feature>
<dbReference type="GO" id="GO:0005886">
    <property type="term" value="C:plasma membrane"/>
    <property type="evidence" value="ECO:0007669"/>
    <property type="project" value="TreeGrafter"/>
</dbReference>
<keyword evidence="6" id="KW-0456">Lyase</keyword>
<dbReference type="Pfam" id="PF00211">
    <property type="entry name" value="Guanylate_cyc"/>
    <property type="match status" value="1"/>
</dbReference>
<evidence type="ECO:0000256" key="4">
    <source>
        <dbReference type="ARBA" id="ARBA00022989"/>
    </source>
</evidence>
<keyword evidence="11" id="KW-1185">Reference proteome</keyword>
<dbReference type="GO" id="GO:0001653">
    <property type="term" value="F:peptide receptor activity"/>
    <property type="evidence" value="ECO:0007669"/>
    <property type="project" value="TreeGrafter"/>
</dbReference>
<keyword evidence="5 8" id="KW-0472">Membrane</keyword>
<dbReference type="AlphaFoldDB" id="A0A9N8HS20"/>
<evidence type="ECO:0000313" key="11">
    <source>
        <dbReference type="Proteomes" id="UP001153069"/>
    </source>
</evidence>
<dbReference type="PROSITE" id="PS50125">
    <property type="entry name" value="GUANYLATE_CYCLASE_2"/>
    <property type="match status" value="1"/>
</dbReference>
<evidence type="ECO:0000256" key="1">
    <source>
        <dbReference type="ARBA" id="ARBA00004370"/>
    </source>
</evidence>
<dbReference type="Proteomes" id="UP001153069">
    <property type="component" value="Unassembled WGS sequence"/>
</dbReference>
<dbReference type="PANTHER" id="PTHR11920:SF335">
    <property type="entry name" value="GUANYLATE CYCLASE"/>
    <property type="match status" value="1"/>
</dbReference>
<dbReference type="SMART" id="SM00044">
    <property type="entry name" value="CYCc"/>
    <property type="match status" value="1"/>
</dbReference>
<dbReference type="SUPFAM" id="SSF55073">
    <property type="entry name" value="Nucleotide cyclase"/>
    <property type="match status" value="1"/>
</dbReference>
<protein>
    <submittedName>
        <fullName evidence="10">Receptor-type guanylate cyclase gcy</fullName>
    </submittedName>
</protein>
<dbReference type="InterPro" id="IPR050401">
    <property type="entry name" value="Cyclic_nucleotide_synthase"/>
</dbReference>
<comment type="caution">
    <text evidence="10">The sequence shown here is derived from an EMBL/GenBank/DDBJ whole genome shotgun (WGS) entry which is preliminary data.</text>
</comment>
<evidence type="ECO:0000256" key="5">
    <source>
        <dbReference type="ARBA" id="ARBA00023136"/>
    </source>
</evidence>
<feature type="transmembrane region" description="Helical" evidence="8">
    <location>
        <begin position="439"/>
        <end position="463"/>
    </location>
</feature>
<proteinExistence type="predicted"/>
<evidence type="ECO:0000259" key="9">
    <source>
        <dbReference type="PROSITE" id="PS50125"/>
    </source>
</evidence>
<reference evidence="10" key="1">
    <citation type="submission" date="2020-06" db="EMBL/GenBank/DDBJ databases">
        <authorList>
            <consortium name="Plant Systems Biology data submission"/>
        </authorList>
    </citation>
    <scope>NUCLEOTIDE SEQUENCE</scope>
    <source>
        <strain evidence="10">D6</strain>
    </source>
</reference>
<dbReference type="InterPro" id="IPR029787">
    <property type="entry name" value="Nucleotide_cyclase"/>
</dbReference>
<dbReference type="InterPro" id="IPR001054">
    <property type="entry name" value="A/G_cyclase"/>
</dbReference>
<dbReference type="GO" id="GO:0007168">
    <property type="term" value="P:receptor guanylyl cyclase signaling pathway"/>
    <property type="evidence" value="ECO:0007669"/>
    <property type="project" value="TreeGrafter"/>
</dbReference>
<keyword evidence="3" id="KW-0547">Nucleotide-binding</keyword>
<dbReference type="GO" id="GO:0000166">
    <property type="term" value="F:nucleotide binding"/>
    <property type="evidence" value="ECO:0007669"/>
    <property type="project" value="UniProtKB-KW"/>
</dbReference>
<evidence type="ECO:0000256" key="8">
    <source>
        <dbReference type="SAM" id="Phobius"/>
    </source>
</evidence>
<dbReference type="PANTHER" id="PTHR11920">
    <property type="entry name" value="GUANYLYL CYCLASE"/>
    <property type="match status" value="1"/>
</dbReference>
<evidence type="ECO:0000256" key="3">
    <source>
        <dbReference type="ARBA" id="ARBA00022741"/>
    </source>
</evidence>
<sequence length="794" mass="87852">MTTFDDMEQAAIEESTTCAANDHLPSVTEQREKIAQKEQKAVSCLRLVLLAVLVVSAIVVSVVLYLYTSAKETNEFESQFESDSFKVFESLGLHLDLTLGAADSFVFKMISYAKASSNQFPFVTIPDFGVQAAKVLSSSAFFYMGTYIKVANDERVDWENYTSDATNTYWLEENIQQVQVDDPNYHGPIVDDEYSTSNFLFNYNDEFLPEVVPYNDTSNYYLPSFQHYPSVPDPYYPPYNWNAMGYPDYAVPFTHAMHTKTVTMTGVVNQAFDPNDEYQVYNAELLSAWAENYISTEEDPTEPYFELIYPMLNAVDKVQIDTSTVEPAVGVLSFAYYVRDLVRDILPPNSKGIVVVFQNTCDQVFTYQVDGAETTYMGIGDHHDPKYSHMGRTARLPDLSGQVAKVYTGLPLDTESCVYSVTVYPSQAMQDRYVTSKPIFLAVGAFVIFLFTSAVFLLYDLYVARRQQIVKHRAEASGAIVNSLFPEQVRNQLYEEHQPAQEHQQQPKTKLSSAAAGASDLTADSSTTTLSPTAGKPIADLFDSTSVFFADIVGFTSWSSSRTPIEVFELLEALYGAFDVIAKRRRVFKVETIGDCYVAVTGIPNPQADHAVIMVKFARDCLTRMRQVLQDLVGTLGAATLDLDMRAGVHSGPVTAGVLRGEKGRFQLFGDTVNTAARMESNGKAGMIHVSQATADELTKAGKSSWLKLRDEKITAKGKGEMQTYFVMMSPARTSIASTSGEAMALHSIDEPPAGNNAQVLDSINQGDEVYDEGMAESAVSSDDEALEPATVEV</sequence>
<keyword evidence="4 8" id="KW-1133">Transmembrane helix</keyword>
<dbReference type="Gene3D" id="3.30.70.1230">
    <property type="entry name" value="Nucleotide cyclase"/>
    <property type="match status" value="1"/>
</dbReference>
<comment type="subcellular location">
    <subcellularLocation>
        <location evidence="1">Membrane</location>
    </subcellularLocation>
</comment>
<dbReference type="GO" id="GO:0004016">
    <property type="term" value="F:adenylate cyclase activity"/>
    <property type="evidence" value="ECO:0007669"/>
    <property type="project" value="TreeGrafter"/>
</dbReference>
<name>A0A9N8HS20_9STRA</name>
<dbReference type="EMBL" id="CAICTM010001654">
    <property type="protein sequence ID" value="CAB9525293.1"/>
    <property type="molecule type" value="Genomic_DNA"/>
</dbReference>
<evidence type="ECO:0000313" key="10">
    <source>
        <dbReference type="EMBL" id="CAB9525293.1"/>
    </source>
</evidence>
<dbReference type="GO" id="GO:0004383">
    <property type="term" value="F:guanylate cyclase activity"/>
    <property type="evidence" value="ECO:0007669"/>
    <property type="project" value="TreeGrafter"/>
</dbReference>
<keyword evidence="2 8" id="KW-0812">Transmembrane</keyword>
<evidence type="ECO:0000256" key="6">
    <source>
        <dbReference type="ARBA" id="ARBA00023239"/>
    </source>
</evidence>
<feature type="region of interest" description="Disordered" evidence="7">
    <location>
        <begin position="774"/>
        <end position="794"/>
    </location>
</feature>
<evidence type="ECO:0000256" key="7">
    <source>
        <dbReference type="SAM" id="MobiDB-lite"/>
    </source>
</evidence>
<accession>A0A9N8HS20</accession>
<keyword evidence="10" id="KW-0675">Receptor</keyword>
<feature type="transmembrane region" description="Helical" evidence="8">
    <location>
        <begin position="47"/>
        <end position="67"/>
    </location>
</feature>
<evidence type="ECO:0000256" key="2">
    <source>
        <dbReference type="ARBA" id="ARBA00022692"/>
    </source>
</evidence>
<organism evidence="10 11">
    <name type="scientific">Seminavis robusta</name>
    <dbReference type="NCBI Taxonomy" id="568900"/>
    <lineage>
        <taxon>Eukaryota</taxon>
        <taxon>Sar</taxon>
        <taxon>Stramenopiles</taxon>
        <taxon>Ochrophyta</taxon>
        <taxon>Bacillariophyta</taxon>
        <taxon>Bacillariophyceae</taxon>
        <taxon>Bacillariophycidae</taxon>
        <taxon>Naviculales</taxon>
        <taxon>Naviculaceae</taxon>
        <taxon>Seminavis</taxon>
    </lineage>
</organism>
<gene>
    <name evidence="10" type="ORF">SEMRO_1656_G289030.1</name>
</gene>
<dbReference type="GO" id="GO:0035556">
    <property type="term" value="P:intracellular signal transduction"/>
    <property type="evidence" value="ECO:0007669"/>
    <property type="project" value="InterPro"/>
</dbReference>
<dbReference type="CDD" id="cd07302">
    <property type="entry name" value="CHD"/>
    <property type="match status" value="1"/>
</dbReference>